<organism evidence="1 2">
    <name type="scientific">Kosakonia oryzendophytica</name>
    <dbReference type="NCBI Taxonomy" id="1005665"/>
    <lineage>
        <taxon>Bacteria</taxon>
        <taxon>Pseudomonadati</taxon>
        <taxon>Pseudomonadota</taxon>
        <taxon>Gammaproteobacteria</taxon>
        <taxon>Enterobacterales</taxon>
        <taxon>Enterobacteriaceae</taxon>
        <taxon>Kosakonia</taxon>
    </lineage>
</organism>
<dbReference type="RefSeq" id="WP_082794186.1">
    <property type="nucleotide sequence ID" value="NZ_CP115659.1"/>
</dbReference>
<evidence type="ECO:0000313" key="2">
    <source>
        <dbReference type="Proteomes" id="UP000198975"/>
    </source>
</evidence>
<sequence length="475" mass="50920">MINGLNLSSLSSAARVTPSSTVNTSARTASSNTTSAGATASAKVMFGSQTAEIAAVYSLSPKKISASPSLQNNATIQELMQSAKGSNSVSAFGSLGSVLLSNLKENRADFTQALSGVAMNGSGGNESAITLDIVTQSGSTVHLIMTQQDDGMAVEVKTEGDSLNDDEADAVAKLGESLQKTLSGLGRNPPEVDVKGLTQFDSSVLKSVDLKTDMRTGDTSLQSLNFHADMKERWIAYEDKDFSLKMSSDLSQSGLSGDYAQQQSALNAYDSKFDKARIAGHGDRAQMEALKSVFRALNTTTANDESLKVGVADIRVGDNGKSQLSGLNDFSLSLTQTEKSINPLHEEEKDRFSYQASQTTEEAVASDGSKTLKQTARSHTSAAWHQALDPSFPLSLNGMKSSQNYYYHLLENDDESSTTLNYTARGQLASVGHHEQVNNRETVKKYVMGELVDQTVNPEQYTRNNVVSLLRTLSQ</sequence>
<name>A0A1C4A8K4_9ENTR</name>
<dbReference type="Proteomes" id="UP000198975">
    <property type="component" value="Unassembled WGS sequence"/>
</dbReference>
<evidence type="ECO:0000313" key="1">
    <source>
        <dbReference type="EMBL" id="SCB90862.1"/>
    </source>
</evidence>
<dbReference type="EMBL" id="FMAY01000002">
    <property type="protein sequence ID" value="SCB90862.1"/>
    <property type="molecule type" value="Genomic_DNA"/>
</dbReference>
<reference evidence="2" key="1">
    <citation type="submission" date="2016-08" db="EMBL/GenBank/DDBJ databases">
        <authorList>
            <person name="Varghese N."/>
            <person name="Submissions Spin"/>
        </authorList>
    </citation>
    <scope>NUCLEOTIDE SEQUENCE [LARGE SCALE GENOMIC DNA]</scope>
    <source>
        <strain evidence="2">REICA_082</strain>
    </source>
</reference>
<accession>A0A1C4A8K4</accession>
<protein>
    <submittedName>
        <fullName evidence="1">Uncharacterized protein</fullName>
    </submittedName>
</protein>
<gene>
    <name evidence="1" type="ORF">GA0061071_102522</name>
</gene>
<dbReference type="OrthoDB" id="5941093at2"/>
<proteinExistence type="predicted"/>
<dbReference type="AlphaFoldDB" id="A0A1C4A8K4"/>
<keyword evidence="2" id="KW-1185">Reference proteome</keyword>